<evidence type="ECO:0000313" key="2">
    <source>
        <dbReference type="Proteomes" id="UP000053477"/>
    </source>
</evidence>
<sequence>MSNTGAADTCFNIPEMVLKISTFIDDSEVASLSYLSRTNRCAYFSLQRERGQIIACRVENAPSLSRFLDRQLSNNGRILCHSLEIIAEEDFHSDPRDSDSHWSLVSVMRLMGENQALDAFAYRTATPDCPQELICAPSHIWDSLRSSSKSLRDLNVVSHACSWKWLFDIEFTGLRRLQLVLSLASAPDRCRNANYTRLSSHMMRSFLQRMRNLTNLVLSFRKFESEIPNMFNLHFPALIAIDISATTAPHGLISSRPFSGLFQPQHLPVLRALKLREVNSGTFATFLGRPSETAEEAFARRPHIGHLSISNLRSFQFLNDHVRPFGRQLRRLDLQVWDEKPIFRDEFYELLGSFTALVELSITITGTVMFRPKYHTSGHRRGPMNLDF</sequence>
<organism evidence="1 2">
    <name type="scientific">Schizopora paradoxa</name>
    <dbReference type="NCBI Taxonomy" id="27342"/>
    <lineage>
        <taxon>Eukaryota</taxon>
        <taxon>Fungi</taxon>
        <taxon>Dikarya</taxon>
        <taxon>Basidiomycota</taxon>
        <taxon>Agaricomycotina</taxon>
        <taxon>Agaricomycetes</taxon>
        <taxon>Hymenochaetales</taxon>
        <taxon>Schizoporaceae</taxon>
        <taxon>Schizopora</taxon>
    </lineage>
</organism>
<dbReference type="AlphaFoldDB" id="A0A0H2RDD4"/>
<reference evidence="1 2" key="1">
    <citation type="submission" date="2015-04" db="EMBL/GenBank/DDBJ databases">
        <title>Complete genome sequence of Schizopora paradoxa KUC8140, a cosmopolitan wood degrader in East Asia.</title>
        <authorList>
            <consortium name="DOE Joint Genome Institute"/>
            <person name="Min B."/>
            <person name="Park H."/>
            <person name="Jang Y."/>
            <person name="Kim J.-J."/>
            <person name="Kim K.H."/>
            <person name="Pangilinan J."/>
            <person name="Lipzen A."/>
            <person name="Riley R."/>
            <person name="Grigoriev I.V."/>
            <person name="Spatafora J.W."/>
            <person name="Choi I.-G."/>
        </authorList>
    </citation>
    <scope>NUCLEOTIDE SEQUENCE [LARGE SCALE GENOMIC DNA]</scope>
    <source>
        <strain evidence="1 2">KUC8140</strain>
    </source>
</reference>
<evidence type="ECO:0000313" key="1">
    <source>
        <dbReference type="EMBL" id="KLO09522.1"/>
    </source>
</evidence>
<dbReference type="SUPFAM" id="SSF52047">
    <property type="entry name" value="RNI-like"/>
    <property type="match status" value="1"/>
</dbReference>
<name>A0A0H2RDD4_9AGAM</name>
<dbReference type="EMBL" id="KQ086053">
    <property type="protein sequence ID" value="KLO09522.1"/>
    <property type="molecule type" value="Genomic_DNA"/>
</dbReference>
<keyword evidence="2" id="KW-1185">Reference proteome</keyword>
<protein>
    <recommendedName>
        <fullName evidence="3">F-box domain-containing protein</fullName>
    </recommendedName>
</protein>
<dbReference type="Gene3D" id="3.80.10.10">
    <property type="entry name" value="Ribonuclease Inhibitor"/>
    <property type="match status" value="1"/>
</dbReference>
<accession>A0A0H2RDD4</accession>
<dbReference type="Proteomes" id="UP000053477">
    <property type="component" value="Unassembled WGS sequence"/>
</dbReference>
<proteinExistence type="predicted"/>
<dbReference type="InterPro" id="IPR032675">
    <property type="entry name" value="LRR_dom_sf"/>
</dbReference>
<dbReference type="InParanoid" id="A0A0H2RDD4"/>
<evidence type="ECO:0008006" key="3">
    <source>
        <dbReference type="Google" id="ProtNLM"/>
    </source>
</evidence>
<gene>
    <name evidence="1" type="ORF">SCHPADRAFT_943578</name>
</gene>